<comment type="similarity">
    <text evidence="1">Belongs to the CoA-transferase III family.</text>
</comment>
<feature type="region of interest" description="Disordered" evidence="3">
    <location>
        <begin position="89"/>
        <end position="108"/>
    </location>
</feature>
<dbReference type="AlphaFoldDB" id="A0A8H7RA90"/>
<sequence>MSSAIFNTSRFFLNSRPVKNLLIQRSFNSCTAQFRDFNQPSKSTGRAPLEGVRVLDLTRVLGMTYKTGPYCTMMLGDLGADVVKVENPNGGDDTRSWGPPFADNKDSSDLTHGESAYFLCVNRNKKSITVNMKSEGGRQLIHDLVKESDILVENYLPGKLEKMGLGYKELSKINPKLIYASITGYGQTGPYANRPGYDVIIEAEAGLMHITGEPEGTPVKVGVAITDLTTGLYAHSAILAALIQRGTTGKGQHIDCSLIESQVASLANIASNYLIGGQEAKRMGTSHPSIVPYQVLPTKNSFVMIGAGNDGQFAKLCNRMDLEHLLEDPKYKRNSDRVKHRKELISLLEDRLEQEDTSYWLEKLTGAGFPFAPINNIEQTFEHPQIVARGLVHEIEHERAGKIKVVGPPVKYSEAETSIRLAPPLLGAHTNEVLTEVLGYSKEQVEKLKQDGSVGA</sequence>
<dbReference type="InterPro" id="IPR023606">
    <property type="entry name" value="CoA-Trfase_III_dom_1_sf"/>
</dbReference>
<accession>A0A8H7RA90</accession>
<dbReference type="Proteomes" id="UP000650833">
    <property type="component" value="Unassembled WGS sequence"/>
</dbReference>
<evidence type="ECO:0000313" key="4">
    <source>
        <dbReference type="EMBL" id="KAG2206622.1"/>
    </source>
</evidence>
<evidence type="ECO:0000256" key="1">
    <source>
        <dbReference type="ARBA" id="ARBA00008383"/>
    </source>
</evidence>
<keyword evidence="2" id="KW-0808">Transferase</keyword>
<dbReference type="PANTHER" id="PTHR48207:SF3">
    <property type="entry name" value="SUCCINATE--HYDROXYMETHYLGLUTARATE COA-TRANSFERASE"/>
    <property type="match status" value="1"/>
</dbReference>
<reference evidence="4" key="1">
    <citation type="submission" date="2020-12" db="EMBL/GenBank/DDBJ databases">
        <title>Metabolic potential, ecology and presence of endohyphal bacteria is reflected in genomic diversity of Mucoromycotina.</title>
        <authorList>
            <person name="Muszewska A."/>
            <person name="Okrasinska A."/>
            <person name="Steczkiewicz K."/>
            <person name="Drgas O."/>
            <person name="Orlowska M."/>
            <person name="Perlinska-Lenart U."/>
            <person name="Aleksandrzak-Piekarczyk T."/>
            <person name="Szatraj K."/>
            <person name="Zielenkiewicz U."/>
            <person name="Pilsyk S."/>
            <person name="Malc E."/>
            <person name="Mieczkowski P."/>
            <person name="Kruszewska J.S."/>
            <person name="Biernat P."/>
            <person name="Pawlowska J."/>
        </authorList>
    </citation>
    <scope>NUCLEOTIDE SEQUENCE</scope>
    <source>
        <strain evidence="4">CBS 226.32</strain>
    </source>
</reference>
<evidence type="ECO:0000256" key="3">
    <source>
        <dbReference type="SAM" id="MobiDB-lite"/>
    </source>
</evidence>
<protein>
    <submittedName>
        <fullName evidence="4">Uncharacterized protein</fullName>
    </submittedName>
</protein>
<comment type="caution">
    <text evidence="4">The sequence shown here is derived from an EMBL/GenBank/DDBJ whole genome shotgun (WGS) entry which is preliminary data.</text>
</comment>
<evidence type="ECO:0000313" key="5">
    <source>
        <dbReference type="Proteomes" id="UP000650833"/>
    </source>
</evidence>
<dbReference type="PANTHER" id="PTHR48207">
    <property type="entry name" value="SUCCINATE--HYDROXYMETHYLGLUTARATE COA-TRANSFERASE"/>
    <property type="match status" value="1"/>
</dbReference>
<evidence type="ECO:0000256" key="2">
    <source>
        <dbReference type="ARBA" id="ARBA00022679"/>
    </source>
</evidence>
<dbReference type="Pfam" id="PF02515">
    <property type="entry name" value="CoA_transf_3"/>
    <property type="match status" value="1"/>
</dbReference>
<dbReference type="Gene3D" id="3.40.50.10540">
    <property type="entry name" value="Crotonobetainyl-coa:carnitine coa-transferase, domain 1"/>
    <property type="match status" value="2"/>
</dbReference>
<dbReference type="InterPro" id="IPR003673">
    <property type="entry name" value="CoA-Trfase_fam_III"/>
</dbReference>
<dbReference type="SUPFAM" id="SSF89796">
    <property type="entry name" value="CoA-transferase family III (CaiB/BaiF)"/>
    <property type="match status" value="1"/>
</dbReference>
<dbReference type="GO" id="GO:0047369">
    <property type="term" value="F:succinate-hydroxymethylglutarate CoA-transferase activity"/>
    <property type="evidence" value="ECO:0007669"/>
    <property type="project" value="TreeGrafter"/>
</dbReference>
<dbReference type="OrthoDB" id="5863171at2759"/>
<gene>
    <name evidence="4" type="ORF">INT46_009858</name>
</gene>
<organism evidence="4 5">
    <name type="scientific">Mucor plumbeus</name>
    <dbReference type="NCBI Taxonomy" id="97098"/>
    <lineage>
        <taxon>Eukaryota</taxon>
        <taxon>Fungi</taxon>
        <taxon>Fungi incertae sedis</taxon>
        <taxon>Mucoromycota</taxon>
        <taxon>Mucoromycotina</taxon>
        <taxon>Mucoromycetes</taxon>
        <taxon>Mucorales</taxon>
        <taxon>Mucorineae</taxon>
        <taxon>Mucoraceae</taxon>
        <taxon>Mucor</taxon>
    </lineage>
</organism>
<name>A0A8H7RA90_9FUNG</name>
<keyword evidence="5" id="KW-1185">Reference proteome</keyword>
<dbReference type="GO" id="GO:0005739">
    <property type="term" value="C:mitochondrion"/>
    <property type="evidence" value="ECO:0007669"/>
    <property type="project" value="TreeGrafter"/>
</dbReference>
<proteinExistence type="inferred from homology"/>
<dbReference type="InterPro" id="IPR050483">
    <property type="entry name" value="CoA-transferase_III_domain"/>
</dbReference>
<dbReference type="EMBL" id="JAEPRC010000145">
    <property type="protein sequence ID" value="KAG2206622.1"/>
    <property type="molecule type" value="Genomic_DNA"/>
</dbReference>